<gene>
    <name evidence="3" type="ORF">MKK62_04360</name>
</gene>
<evidence type="ECO:0000256" key="2">
    <source>
        <dbReference type="SAM" id="SignalP"/>
    </source>
</evidence>
<proteinExistence type="predicted"/>
<organism evidence="3 4">
    <name type="scientific">Mycobacterium paraterrae</name>
    <dbReference type="NCBI Taxonomy" id="577492"/>
    <lineage>
        <taxon>Bacteria</taxon>
        <taxon>Bacillati</taxon>
        <taxon>Actinomycetota</taxon>
        <taxon>Actinomycetes</taxon>
        <taxon>Mycobacteriales</taxon>
        <taxon>Mycobacteriaceae</taxon>
        <taxon>Mycobacterium</taxon>
    </lineage>
</organism>
<dbReference type="RefSeq" id="WP_240262324.1">
    <property type="nucleotide sequence ID" value="NZ_CP092488.2"/>
</dbReference>
<dbReference type="EMBL" id="CP092488">
    <property type="protein sequence ID" value="UMB70561.1"/>
    <property type="molecule type" value="Genomic_DNA"/>
</dbReference>
<dbReference type="PROSITE" id="PS51257">
    <property type="entry name" value="PROKAR_LIPOPROTEIN"/>
    <property type="match status" value="1"/>
</dbReference>
<name>A0ABY3VMA7_9MYCO</name>
<feature type="region of interest" description="Disordered" evidence="1">
    <location>
        <begin position="30"/>
        <end position="62"/>
    </location>
</feature>
<evidence type="ECO:0000256" key="1">
    <source>
        <dbReference type="SAM" id="MobiDB-lite"/>
    </source>
</evidence>
<evidence type="ECO:0008006" key="5">
    <source>
        <dbReference type="Google" id="ProtNLM"/>
    </source>
</evidence>
<feature type="signal peptide" evidence="2">
    <location>
        <begin position="1"/>
        <end position="24"/>
    </location>
</feature>
<keyword evidence="2" id="KW-0732">Signal</keyword>
<feature type="compositionally biased region" description="Low complexity" evidence="1">
    <location>
        <begin position="35"/>
        <end position="44"/>
    </location>
</feature>
<dbReference type="Proteomes" id="UP001055336">
    <property type="component" value="Chromosome"/>
</dbReference>
<sequence length="126" mass="12863">MIHRVLVAASVAVAACGFAPLALADPPQCPATGCPHGPATNAPGPAAPPAPPPANVNSSSYKDGYKSEHDFFAIPQNHAYLASEMRSGYTALSACQVEIKGGSAPPNVNDWLAGCVDALHDLGFKP</sequence>
<keyword evidence="4" id="KW-1185">Reference proteome</keyword>
<feature type="compositionally biased region" description="Pro residues" evidence="1">
    <location>
        <begin position="45"/>
        <end position="54"/>
    </location>
</feature>
<reference evidence="3" key="1">
    <citation type="submission" date="2022-08" db="EMBL/GenBank/DDBJ databases">
        <title>Whole genome sequencing of non-tuberculosis mycobacteria type-strains.</title>
        <authorList>
            <person name="Igarashi Y."/>
            <person name="Osugi A."/>
            <person name="Mitarai S."/>
        </authorList>
    </citation>
    <scope>NUCLEOTIDE SEQUENCE</scope>
    <source>
        <strain evidence="3">DSM 45127</strain>
    </source>
</reference>
<protein>
    <recommendedName>
        <fullName evidence="5">Secreted protein</fullName>
    </recommendedName>
</protein>
<feature type="chain" id="PRO_5046486016" description="Secreted protein" evidence="2">
    <location>
        <begin position="25"/>
        <end position="126"/>
    </location>
</feature>
<evidence type="ECO:0000313" key="3">
    <source>
        <dbReference type="EMBL" id="UMB70561.1"/>
    </source>
</evidence>
<evidence type="ECO:0000313" key="4">
    <source>
        <dbReference type="Proteomes" id="UP001055336"/>
    </source>
</evidence>
<accession>A0ABY3VMA7</accession>